<proteinExistence type="inferred from homology"/>
<keyword evidence="4 8" id="KW-0812">Transmembrane</keyword>
<accession>A0ABT5YV80</accession>
<dbReference type="EMBL" id="JARHTQ010000003">
    <property type="protein sequence ID" value="MDF2255507.1"/>
    <property type="molecule type" value="Genomic_DNA"/>
</dbReference>
<feature type="transmembrane region" description="Helical" evidence="8">
    <location>
        <begin position="250"/>
        <end position="269"/>
    </location>
</feature>
<feature type="transmembrane region" description="Helical" evidence="8">
    <location>
        <begin position="187"/>
        <end position="207"/>
    </location>
</feature>
<evidence type="ECO:0000256" key="3">
    <source>
        <dbReference type="ARBA" id="ARBA00022475"/>
    </source>
</evidence>
<evidence type="ECO:0000313" key="11">
    <source>
        <dbReference type="Proteomes" id="UP001220022"/>
    </source>
</evidence>
<feature type="transmembrane region" description="Helical" evidence="8">
    <location>
        <begin position="39"/>
        <end position="56"/>
    </location>
</feature>
<name>A0ABT5YV80_9ACTN</name>
<dbReference type="InterPro" id="IPR000620">
    <property type="entry name" value="EamA_dom"/>
</dbReference>
<feature type="region of interest" description="Disordered" evidence="7">
    <location>
        <begin position="303"/>
        <end position="323"/>
    </location>
</feature>
<reference evidence="10 11" key="1">
    <citation type="submission" date="2023-03" db="EMBL/GenBank/DDBJ databases">
        <title>Draft genome sequence of type strain Streptomyces ferralitis JCM 14344.</title>
        <authorList>
            <person name="Klaysubun C."/>
            <person name="Duangmal K."/>
        </authorList>
    </citation>
    <scope>NUCLEOTIDE SEQUENCE [LARGE SCALE GENOMIC DNA]</scope>
    <source>
        <strain evidence="10 11">JCM 14344</strain>
    </source>
</reference>
<dbReference type="Pfam" id="PF00892">
    <property type="entry name" value="EamA"/>
    <property type="match status" value="2"/>
</dbReference>
<evidence type="ECO:0000256" key="6">
    <source>
        <dbReference type="ARBA" id="ARBA00023136"/>
    </source>
</evidence>
<evidence type="ECO:0000256" key="2">
    <source>
        <dbReference type="ARBA" id="ARBA00007362"/>
    </source>
</evidence>
<organism evidence="10 11">
    <name type="scientific">Streptantibioticus ferralitis</name>
    <dbReference type="NCBI Taxonomy" id="236510"/>
    <lineage>
        <taxon>Bacteria</taxon>
        <taxon>Bacillati</taxon>
        <taxon>Actinomycetota</taxon>
        <taxon>Actinomycetes</taxon>
        <taxon>Kitasatosporales</taxon>
        <taxon>Streptomycetaceae</taxon>
        <taxon>Streptantibioticus</taxon>
    </lineage>
</organism>
<evidence type="ECO:0000256" key="1">
    <source>
        <dbReference type="ARBA" id="ARBA00004651"/>
    </source>
</evidence>
<feature type="transmembrane region" description="Helical" evidence="8">
    <location>
        <begin position="155"/>
        <end position="175"/>
    </location>
</feature>
<evidence type="ECO:0000256" key="8">
    <source>
        <dbReference type="SAM" id="Phobius"/>
    </source>
</evidence>
<gene>
    <name evidence="10" type="ORF">P2L57_07140</name>
</gene>
<feature type="domain" description="EamA" evidence="9">
    <location>
        <begin position="156"/>
        <end position="292"/>
    </location>
</feature>
<keyword evidence="6 8" id="KW-0472">Membrane</keyword>
<comment type="caution">
    <text evidence="10">The sequence shown here is derived from an EMBL/GenBank/DDBJ whole genome shotgun (WGS) entry which is preliminary data.</text>
</comment>
<comment type="subcellular location">
    <subcellularLocation>
        <location evidence="1">Cell membrane</location>
        <topology evidence="1">Multi-pass membrane protein</topology>
    </subcellularLocation>
</comment>
<dbReference type="InterPro" id="IPR037185">
    <property type="entry name" value="EmrE-like"/>
</dbReference>
<evidence type="ECO:0000256" key="7">
    <source>
        <dbReference type="SAM" id="MobiDB-lite"/>
    </source>
</evidence>
<feature type="transmembrane region" description="Helical" evidence="8">
    <location>
        <begin position="275"/>
        <end position="295"/>
    </location>
</feature>
<dbReference type="RefSeq" id="WP_275810030.1">
    <property type="nucleotide sequence ID" value="NZ_BAAANM010000035.1"/>
</dbReference>
<feature type="domain" description="EamA" evidence="9">
    <location>
        <begin position="9"/>
        <end position="141"/>
    </location>
</feature>
<dbReference type="PANTHER" id="PTHR32322:SF18">
    <property type="entry name" value="S-ADENOSYLMETHIONINE_S-ADENOSYLHOMOCYSTEINE TRANSPORTER"/>
    <property type="match status" value="1"/>
</dbReference>
<evidence type="ECO:0000313" key="10">
    <source>
        <dbReference type="EMBL" id="MDF2255507.1"/>
    </source>
</evidence>
<dbReference type="InterPro" id="IPR050638">
    <property type="entry name" value="AA-Vitamin_Transporters"/>
</dbReference>
<sequence>MKTKAFGAYGWLLFTMVLWGSAFPSSKYAVEHVPHEVAALFRFGGGAIVLLLITFFRRPQQTPPLKAVLGACVAGIVGVFGYNALFFWGVTMAPASDGGVIFPALTPVITSLALILGGRESARPVRIIGLAVGVGGAALFFVATTAHGGGGSDRLMGDTIFLVGAAVWSVYTLLNRKLVVGMDPVQAVMYSTVAGSLALAVMAVPKFGSVQWGDLSGGFWVNAVHLAIGPTAIAYLLYVRGIRDLGASTASVMMFAVPLFSTLFSFIFLGESFTWAQGGAALIMLGGAFLAVVSARGAAKPAARKESDGEPAVARGQGSTVAPQVRDAVVTEAEGS</sequence>
<feature type="transmembrane region" description="Helical" evidence="8">
    <location>
        <begin position="125"/>
        <end position="143"/>
    </location>
</feature>
<feature type="transmembrane region" description="Helical" evidence="8">
    <location>
        <begin position="68"/>
        <end position="88"/>
    </location>
</feature>
<feature type="transmembrane region" description="Helical" evidence="8">
    <location>
        <begin position="219"/>
        <end position="238"/>
    </location>
</feature>
<keyword evidence="5 8" id="KW-1133">Transmembrane helix</keyword>
<evidence type="ECO:0000256" key="5">
    <source>
        <dbReference type="ARBA" id="ARBA00022989"/>
    </source>
</evidence>
<dbReference type="Proteomes" id="UP001220022">
    <property type="component" value="Unassembled WGS sequence"/>
</dbReference>
<dbReference type="PANTHER" id="PTHR32322">
    <property type="entry name" value="INNER MEMBRANE TRANSPORTER"/>
    <property type="match status" value="1"/>
</dbReference>
<feature type="transmembrane region" description="Helical" evidence="8">
    <location>
        <begin position="100"/>
        <end position="118"/>
    </location>
</feature>
<comment type="similarity">
    <text evidence="2">Belongs to the EamA transporter family.</text>
</comment>
<keyword evidence="11" id="KW-1185">Reference proteome</keyword>
<keyword evidence="3" id="KW-1003">Cell membrane</keyword>
<dbReference type="SUPFAM" id="SSF103481">
    <property type="entry name" value="Multidrug resistance efflux transporter EmrE"/>
    <property type="match status" value="2"/>
</dbReference>
<evidence type="ECO:0000256" key="4">
    <source>
        <dbReference type="ARBA" id="ARBA00022692"/>
    </source>
</evidence>
<evidence type="ECO:0000259" key="9">
    <source>
        <dbReference type="Pfam" id="PF00892"/>
    </source>
</evidence>
<protein>
    <submittedName>
        <fullName evidence="10">DMT family transporter</fullName>
    </submittedName>
</protein>